<evidence type="ECO:0000313" key="2">
    <source>
        <dbReference type="EMBL" id="KAF4673245.1"/>
    </source>
</evidence>
<dbReference type="OrthoDB" id="440766at2759"/>
<sequence>MLITLCSLLVLLLVHLIEASNNPGLRQVHSEAAKGAEKEHPTELESLLEEFQQWVTQEGPALHRGKLPLGIHLLPLIDLKDLEGIGDLPSIPETFELAQAEPGQNAAEPASFLETGRGDQGNFWESVDLPQDLMEEVMRRMKHHKHSRGVPHKNHDRKWLRHELGRLAAVVAAEKARARSTKSLVLRERPSGGSWPPAPPDALRDILEQPKKEDRAWRDFMGPCSGFVPYAKAVLVGPKIGIDECWRRCTQQYYFCTQTHYSAAGQTCYFGHGLSLMSADGGPLAGAIGRSMDTCRSFTELGVREVRADRLRTDMVENVPEDDIPSLSPFTMVPSSGRYLLVQPNIGDQGDEQQVLMEKADTFLQCQTNCLSMDWCTAAVWIDRANGEQSLCGRGSMLLSTSVAQRATCPRDSRCMEVCGGQDCVPSIRNPSGMSTLSWSYPGEPMDFVVRLVSGNSRQLTAKCADSDCLDGIRKCQVACKAATCLSGWIEIASDKSELKCSISTSSFPIPAASLEARAESKGVIQSPVECPKSSRTCLVFASDHMLVPRTLQQSRQQQHHQAWLEQRPESEHMVIGGGGEGIGVVAGWGRCSPFHGGLAASPDSSFVASDRWECWRLCREMNGECTQVEYHNRTGVCVLGNGVASKVDRTKNGKKSSSAVYCHSIRNGPSATHGLPGMMVVKHITGAESPQHWFPGYGATTLVATLEECQTLCEGASDEATNPQCRYGGFESCRAVRAACREGTGTAEECSVCKTDEGGVCRIGSESSSSGMGSKCLSGACKWYEKGAVGFRVKAASDTARYVDHLPLTKDGLICPKKDLIDRDVLGRCYHNVASMWHCHALCEAETGKCMGGLYVDGADGEATMGKRCYLATYLRYHASDYEDAQARQLCGLGGCAGFTRDGIGKLPTLKATGSEAADKAVSMSQQGAVNMTGVCNEFSELEKTVMEGSPADFAYNPEYACTVRCLTMLQCMSFKVEGYPEDQCDLHTHRPNVSAGCETLTCRFSSTLASKAIRAEIRPGEYAKNAICVSRGVDSVVAMSTDSGVHDGLPGFYTVNAMARKFRWSDVMNRKRLILTPHLEGCQSLCRGRKGCKTGTWQSCRALKEVCQGGQLKDIEMNRTCEACTGIVVSEDRAPEDYPSNIGVCKLSSSISHAMFSCGAGKDGRAAGCYSFEKGRNNFLIMSSYGSPFIEEDASMRANTSLIVFEGEKGGYGKILDLDTCQYYCDKDPLCTYGHFAPRGIGFGDCFLTHSTDLDESDDTTIEDRPVLKPKGWKIRKCDGVCVVFKKVIPQDEGKVIADRIGDVIDMEDPEVQPDVGRIKQEEDDDA</sequence>
<dbReference type="EMBL" id="JAAPAO010000087">
    <property type="protein sequence ID" value="KAF4673245.1"/>
    <property type="molecule type" value="Genomic_DNA"/>
</dbReference>
<protein>
    <recommendedName>
        <fullName evidence="4">Apple domain-containing protein</fullName>
    </recommendedName>
</protein>
<keyword evidence="1" id="KW-0732">Signal</keyword>
<name>A0A7J6MNV9_PERCH</name>
<organism evidence="2 3">
    <name type="scientific">Perkinsus chesapeaki</name>
    <name type="common">Clam parasite</name>
    <name type="synonym">Perkinsus andrewsi</name>
    <dbReference type="NCBI Taxonomy" id="330153"/>
    <lineage>
        <taxon>Eukaryota</taxon>
        <taxon>Sar</taxon>
        <taxon>Alveolata</taxon>
        <taxon>Perkinsozoa</taxon>
        <taxon>Perkinsea</taxon>
        <taxon>Perkinsida</taxon>
        <taxon>Perkinsidae</taxon>
        <taxon>Perkinsus</taxon>
    </lineage>
</organism>
<feature type="signal peptide" evidence="1">
    <location>
        <begin position="1"/>
        <end position="19"/>
    </location>
</feature>
<proteinExistence type="predicted"/>
<dbReference type="Proteomes" id="UP000591131">
    <property type="component" value="Unassembled WGS sequence"/>
</dbReference>
<evidence type="ECO:0008006" key="4">
    <source>
        <dbReference type="Google" id="ProtNLM"/>
    </source>
</evidence>
<feature type="chain" id="PRO_5029505065" description="Apple domain-containing protein" evidence="1">
    <location>
        <begin position="20"/>
        <end position="1329"/>
    </location>
</feature>
<keyword evidence="3" id="KW-1185">Reference proteome</keyword>
<evidence type="ECO:0000313" key="3">
    <source>
        <dbReference type="Proteomes" id="UP000591131"/>
    </source>
</evidence>
<reference evidence="2 3" key="1">
    <citation type="submission" date="2020-04" db="EMBL/GenBank/DDBJ databases">
        <title>Perkinsus chesapeaki whole genome sequence.</title>
        <authorList>
            <person name="Bogema D.R."/>
        </authorList>
    </citation>
    <scope>NUCLEOTIDE SEQUENCE [LARGE SCALE GENOMIC DNA]</scope>
    <source>
        <strain evidence="2">ATCC PRA-425</strain>
    </source>
</reference>
<accession>A0A7J6MNV9</accession>
<comment type="caution">
    <text evidence="2">The sequence shown here is derived from an EMBL/GenBank/DDBJ whole genome shotgun (WGS) entry which is preliminary data.</text>
</comment>
<gene>
    <name evidence="2" type="ORF">FOL47_010782</name>
</gene>
<evidence type="ECO:0000256" key="1">
    <source>
        <dbReference type="SAM" id="SignalP"/>
    </source>
</evidence>